<evidence type="ECO:0000256" key="2">
    <source>
        <dbReference type="ARBA" id="ARBA00022692"/>
    </source>
</evidence>
<feature type="region of interest" description="Disordered" evidence="5">
    <location>
        <begin position="327"/>
        <end position="377"/>
    </location>
</feature>
<evidence type="ECO:0000256" key="4">
    <source>
        <dbReference type="ARBA" id="ARBA00023136"/>
    </source>
</evidence>
<feature type="compositionally biased region" description="Polar residues" evidence="5">
    <location>
        <begin position="285"/>
        <end position="310"/>
    </location>
</feature>
<feature type="transmembrane region" description="Helical" evidence="6">
    <location>
        <begin position="443"/>
        <end position="461"/>
    </location>
</feature>
<dbReference type="EMBL" id="HBNS01011265">
    <property type="protein sequence ID" value="CAE4596170.1"/>
    <property type="molecule type" value="Transcribed_RNA"/>
</dbReference>
<comment type="subcellular location">
    <subcellularLocation>
        <location evidence="1">Membrane</location>
        <topology evidence="1">Multi-pass membrane protein</topology>
    </subcellularLocation>
</comment>
<dbReference type="Gene3D" id="1.20.1070.10">
    <property type="entry name" value="Rhodopsin 7-helix transmembrane proteins"/>
    <property type="match status" value="1"/>
</dbReference>
<gene>
    <name evidence="7" type="ORF">DBRI00130_LOCUS9103</name>
</gene>
<accession>A0A7S4QWI9</accession>
<dbReference type="PANTHER" id="PTHR23112:SF0">
    <property type="entry name" value="TRANSMEMBRANE PROTEIN 116"/>
    <property type="match status" value="1"/>
</dbReference>
<protein>
    <recommendedName>
        <fullName evidence="8">G-protein coupled receptors family 1 profile domain-containing protein</fullName>
    </recommendedName>
</protein>
<feature type="transmembrane region" description="Helical" evidence="6">
    <location>
        <begin position="94"/>
        <end position="112"/>
    </location>
</feature>
<evidence type="ECO:0008006" key="8">
    <source>
        <dbReference type="Google" id="ProtNLM"/>
    </source>
</evidence>
<feature type="transmembrane region" description="Helical" evidence="6">
    <location>
        <begin position="141"/>
        <end position="162"/>
    </location>
</feature>
<organism evidence="7">
    <name type="scientific">Ditylum brightwellii</name>
    <dbReference type="NCBI Taxonomy" id="49249"/>
    <lineage>
        <taxon>Eukaryota</taxon>
        <taxon>Sar</taxon>
        <taxon>Stramenopiles</taxon>
        <taxon>Ochrophyta</taxon>
        <taxon>Bacillariophyta</taxon>
        <taxon>Mediophyceae</taxon>
        <taxon>Lithodesmiophycidae</taxon>
        <taxon>Lithodesmiales</taxon>
        <taxon>Lithodesmiaceae</taxon>
        <taxon>Ditylum</taxon>
    </lineage>
</organism>
<feature type="transmembrane region" description="Helical" evidence="6">
    <location>
        <begin position="230"/>
        <end position="252"/>
    </location>
</feature>
<evidence type="ECO:0000256" key="6">
    <source>
        <dbReference type="SAM" id="Phobius"/>
    </source>
</evidence>
<dbReference type="GO" id="GO:0004930">
    <property type="term" value="F:G protein-coupled receptor activity"/>
    <property type="evidence" value="ECO:0007669"/>
    <property type="project" value="TreeGrafter"/>
</dbReference>
<reference evidence="7" key="1">
    <citation type="submission" date="2021-01" db="EMBL/GenBank/DDBJ databases">
        <authorList>
            <person name="Corre E."/>
            <person name="Pelletier E."/>
            <person name="Niang G."/>
            <person name="Scheremetjew M."/>
            <person name="Finn R."/>
            <person name="Kale V."/>
            <person name="Holt S."/>
            <person name="Cochrane G."/>
            <person name="Meng A."/>
            <person name="Brown T."/>
            <person name="Cohen L."/>
        </authorList>
    </citation>
    <scope>NUCLEOTIDE SEQUENCE</scope>
    <source>
        <strain evidence="7">GSO104</strain>
    </source>
</reference>
<feature type="transmembrane region" description="Helical" evidence="6">
    <location>
        <begin position="174"/>
        <end position="192"/>
    </location>
</feature>
<feature type="compositionally biased region" description="Basic and acidic residues" evidence="5">
    <location>
        <begin position="341"/>
        <end position="363"/>
    </location>
</feature>
<evidence type="ECO:0000256" key="1">
    <source>
        <dbReference type="ARBA" id="ARBA00004141"/>
    </source>
</evidence>
<dbReference type="GO" id="GO:0007189">
    <property type="term" value="P:adenylate cyclase-activating G protein-coupled receptor signaling pathway"/>
    <property type="evidence" value="ECO:0007669"/>
    <property type="project" value="TreeGrafter"/>
</dbReference>
<dbReference type="AlphaFoldDB" id="A0A7S4QWI9"/>
<dbReference type="GO" id="GO:0005886">
    <property type="term" value="C:plasma membrane"/>
    <property type="evidence" value="ECO:0007669"/>
    <property type="project" value="TreeGrafter"/>
</dbReference>
<dbReference type="SUPFAM" id="SSF81321">
    <property type="entry name" value="Family A G protein-coupled receptor-like"/>
    <property type="match status" value="1"/>
</dbReference>
<evidence type="ECO:0000256" key="3">
    <source>
        <dbReference type="ARBA" id="ARBA00022989"/>
    </source>
</evidence>
<sequence>MLSDNITSIVNGGINITNTTSNMTSVEEEEEDIWPAYLTWIQKFFAFWSILCSFAICREIIADPRNKRNCRSNNASPRVPKQTGSSLQSSIGRILINLSIADMIFSFAVFLGEWPAPKDTMYIHHARGNVGFCTFQGWLRAVGYLASPMFSIALNGFFLLLVRYRWRDQQLWRLEYKVTAGIWLYCLAWSIVPIPLQAYNSDWDVCWVVPAPLDCIDDCTRGLGAMYLEIYFTFIHIWVCLVSTIVLMIILVRTVKSIEDKASKYNHHPNCKVTAARSGKNTIKGETTVPFSLNQPTNNKGKMPPQNFSQLEYDSSSEHSEEYIASNHVERNNNDINCDEASNRQDEEEGIKSDPENDSEGGHTNEALGLAKKKMSSGRRMMSGISIKYLPSLQKAKRHRRARIVSRQCILYTLAFLSTHMLDMIASVIYIVDPGVWYFRFDIFAYMVFQPALGILNFLIFSRNRYTMATPEGRFLRAIFYCCGAKKACSTWYRQKQESE</sequence>
<proteinExistence type="predicted"/>
<evidence type="ECO:0000256" key="5">
    <source>
        <dbReference type="SAM" id="MobiDB-lite"/>
    </source>
</evidence>
<keyword evidence="3 6" id="KW-1133">Transmembrane helix</keyword>
<feature type="transmembrane region" description="Helical" evidence="6">
    <location>
        <begin position="44"/>
        <end position="61"/>
    </location>
</feature>
<keyword evidence="4 6" id="KW-0472">Membrane</keyword>
<feature type="transmembrane region" description="Helical" evidence="6">
    <location>
        <begin position="409"/>
        <end position="431"/>
    </location>
</feature>
<keyword evidence="2 6" id="KW-0812">Transmembrane</keyword>
<evidence type="ECO:0000313" key="7">
    <source>
        <dbReference type="EMBL" id="CAE4596170.1"/>
    </source>
</evidence>
<dbReference type="CDD" id="cd00637">
    <property type="entry name" value="7tm_classA_rhodopsin-like"/>
    <property type="match status" value="1"/>
</dbReference>
<dbReference type="PANTHER" id="PTHR23112">
    <property type="entry name" value="G PROTEIN-COUPLED RECEPTOR 157-RELATED"/>
    <property type="match status" value="1"/>
</dbReference>
<name>A0A7S4QWI9_9STRA</name>
<feature type="region of interest" description="Disordered" evidence="5">
    <location>
        <begin position="285"/>
        <end position="314"/>
    </location>
</feature>